<evidence type="ECO:0000313" key="1">
    <source>
        <dbReference type="EMBL" id="DAD32888.1"/>
    </source>
</evidence>
<accession>A0A822YUG8</accession>
<keyword evidence="2" id="KW-1185">Reference proteome</keyword>
<comment type="caution">
    <text evidence="1">The sequence shown here is derived from an EMBL/GenBank/DDBJ whole genome shotgun (WGS) entry which is preliminary data.</text>
</comment>
<sequence length="85" mass="10054">MGGNKRNGRERKPSSLFSIFSVFRSRRSYEKDDFDDAINIRRVRSSDEDRGRWVGERDIDRKASDFIAKFYATRVSDSEWQTVKV</sequence>
<dbReference type="Proteomes" id="UP000607653">
    <property type="component" value="Unassembled WGS sequence"/>
</dbReference>
<dbReference type="PANTHER" id="PTHR33511">
    <property type="entry name" value="OS06G0632400 PROTEIN"/>
    <property type="match status" value="1"/>
</dbReference>
<gene>
    <name evidence="1" type="ORF">HUJ06_011739</name>
</gene>
<proteinExistence type="predicted"/>
<dbReference type="EMBL" id="DUZY01000003">
    <property type="protein sequence ID" value="DAD32888.1"/>
    <property type="molecule type" value="Genomic_DNA"/>
</dbReference>
<dbReference type="AlphaFoldDB" id="A0A822YUG8"/>
<evidence type="ECO:0000313" key="2">
    <source>
        <dbReference type="Proteomes" id="UP000607653"/>
    </source>
</evidence>
<organism evidence="1 2">
    <name type="scientific">Nelumbo nucifera</name>
    <name type="common">Sacred lotus</name>
    <dbReference type="NCBI Taxonomy" id="4432"/>
    <lineage>
        <taxon>Eukaryota</taxon>
        <taxon>Viridiplantae</taxon>
        <taxon>Streptophyta</taxon>
        <taxon>Embryophyta</taxon>
        <taxon>Tracheophyta</taxon>
        <taxon>Spermatophyta</taxon>
        <taxon>Magnoliopsida</taxon>
        <taxon>Proteales</taxon>
        <taxon>Nelumbonaceae</taxon>
        <taxon>Nelumbo</taxon>
    </lineage>
</organism>
<reference evidence="1 2" key="1">
    <citation type="journal article" date="2020" name="Mol. Biol. Evol.">
        <title>Distinct Expression and Methylation Patterns for Genes with Different Fates following a Single Whole-Genome Duplication in Flowering Plants.</title>
        <authorList>
            <person name="Shi T."/>
            <person name="Rahmani R.S."/>
            <person name="Gugger P.F."/>
            <person name="Wang M."/>
            <person name="Li H."/>
            <person name="Zhang Y."/>
            <person name="Li Z."/>
            <person name="Wang Q."/>
            <person name="Van de Peer Y."/>
            <person name="Marchal K."/>
            <person name="Chen J."/>
        </authorList>
    </citation>
    <scope>NUCLEOTIDE SEQUENCE [LARGE SCALE GENOMIC DNA]</scope>
    <source>
        <tissue evidence="1">Leaf</tissue>
    </source>
</reference>
<name>A0A822YUG8_NELNU</name>
<protein>
    <submittedName>
        <fullName evidence="1">Uncharacterized protein</fullName>
    </submittedName>
</protein>